<keyword evidence="4 12" id="KW-0963">Cytoplasm</keyword>
<proteinExistence type="inferred from homology"/>
<keyword evidence="10 12" id="KW-1015">Disulfide bond</keyword>
<evidence type="ECO:0000256" key="2">
    <source>
        <dbReference type="ARBA" id="ARBA00006597"/>
    </source>
</evidence>
<dbReference type="HAMAP" id="MF_01479">
    <property type="entry name" value="WhiB"/>
    <property type="match status" value="1"/>
</dbReference>
<feature type="binding site" evidence="12">
    <location>
        <position position="22"/>
    </location>
    <ligand>
        <name>[4Fe-4S] cluster</name>
        <dbReference type="ChEBI" id="CHEBI:49883"/>
    </ligand>
</feature>
<dbReference type="GO" id="GO:0003677">
    <property type="term" value="F:DNA binding"/>
    <property type="evidence" value="ECO:0007669"/>
    <property type="project" value="UniProtKB-UniRule"/>
</dbReference>
<comment type="PTM">
    <text evidence="12">The Fe-S cluster can be nitrosylated by nitric oxide (NO).</text>
</comment>
<evidence type="ECO:0000313" key="15">
    <source>
        <dbReference type="Proteomes" id="UP000286931"/>
    </source>
</evidence>
<comment type="caution">
    <text evidence="14">The sequence shown here is derived from an EMBL/GenBank/DDBJ whole genome shotgun (WGS) entry which is preliminary data.</text>
</comment>
<comment type="similarity">
    <text evidence="2 12">Belongs to the WhiB family.</text>
</comment>
<feature type="binding site" evidence="12">
    <location>
        <position position="52"/>
    </location>
    <ligand>
        <name>[4Fe-4S] cluster</name>
        <dbReference type="ChEBI" id="CHEBI:49883"/>
    </ligand>
</feature>
<dbReference type="GO" id="GO:0046872">
    <property type="term" value="F:metal ion binding"/>
    <property type="evidence" value="ECO:0007669"/>
    <property type="project" value="UniProtKB-KW"/>
</dbReference>
<dbReference type="OrthoDB" id="4954884at2"/>
<evidence type="ECO:0000259" key="13">
    <source>
        <dbReference type="PROSITE" id="PS51674"/>
    </source>
</evidence>
<accession>A0A401YW38</accession>
<evidence type="ECO:0000256" key="9">
    <source>
        <dbReference type="ARBA" id="ARBA00023125"/>
    </source>
</evidence>
<dbReference type="PANTHER" id="PTHR38839:SF5">
    <property type="entry name" value="TRANSCRIPTIONAL REGULATOR WHID"/>
    <property type="match status" value="1"/>
</dbReference>
<evidence type="ECO:0000256" key="8">
    <source>
        <dbReference type="ARBA" id="ARBA00023015"/>
    </source>
</evidence>
<dbReference type="PROSITE" id="PS51674">
    <property type="entry name" value="4FE4S_WBL"/>
    <property type="match status" value="1"/>
</dbReference>
<organism evidence="14 15">
    <name type="scientific">Embleya hyalina</name>
    <dbReference type="NCBI Taxonomy" id="516124"/>
    <lineage>
        <taxon>Bacteria</taxon>
        <taxon>Bacillati</taxon>
        <taxon>Actinomycetota</taxon>
        <taxon>Actinomycetes</taxon>
        <taxon>Kitasatosporales</taxon>
        <taxon>Streptomycetaceae</taxon>
        <taxon>Embleya</taxon>
    </lineage>
</organism>
<keyword evidence="7 12" id="KW-0411">Iron-sulfur</keyword>
<evidence type="ECO:0000256" key="10">
    <source>
        <dbReference type="ARBA" id="ARBA00023157"/>
    </source>
</evidence>
<evidence type="ECO:0000256" key="6">
    <source>
        <dbReference type="ARBA" id="ARBA00023004"/>
    </source>
</evidence>
<keyword evidence="5 12" id="KW-0479">Metal-binding</keyword>
<dbReference type="InterPro" id="IPR003482">
    <property type="entry name" value="Whib"/>
</dbReference>
<evidence type="ECO:0000256" key="11">
    <source>
        <dbReference type="ARBA" id="ARBA00023163"/>
    </source>
</evidence>
<protein>
    <recommendedName>
        <fullName evidence="12">Transcriptional regulator WhiB</fullName>
    </recommendedName>
</protein>
<dbReference type="GO" id="GO:0045454">
    <property type="term" value="P:cell redox homeostasis"/>
    <property type="evidence" value="ECO:0007669"/>
    <property type="project" value="TreeGrafter"/>
</dbReference>
<name>A0A401YW38_9ACTN</name>
<evidence type="ECO:0000256" key="1">
    <source>
        <dbReference type="ARBA" id="ARBA00004496"/>
    </source>
</evidence>
<dbReference type="GO" id="GO:0045892">
    <property type="term" value="P:negative regulation of DNA-templated transcription"/>
    <property type="evidence" value="ECO:0007669"/>
    <property type="project" value="TreeGrafter"/>
</dbReference>
<dbReference type="PANTHER" id="PTHR38839">
    <property type="entry name" value="TRANSCRIPTIONAL REGULATOR WHID-RELATED"/>
    <property type="match status" value="1"/>
</dbReference>
<gene>
    <name evidence="14" type="primary">whiD_2</name>
    <name evidence="12" type="synonym">whiB</name>
    <name evidence="14" type="ORF">EHYA_06549</name>
</gene>
<comment type="PTM">
    <text evidence="12">Upon Fe-S cluster removal intramolecular disulfide bonds are formed.</text>
</comment>
<comment type="function">
    <text evidence="12">Acts as a transcriptional regulator. Probably redox-responsive. The apo- but not holo-form probably binds DNA.</text>
</comment>
<evidence type="ECO:0000256" key="4">
    <source>
        <dbReference type="ARBA" id="ARBA00022490"/>
    </source>
</evidence>
<evidence type="ECO:0000256" key="3">
    <source>
        <dbReference type="ARBA" id="ARBA00022485"/>
    </source>
</evidence>
<keyword evidence="8 12" id="KW-0805">Transcription regulation</keyword>
<dbReference type="InterPro" id="IPR034768">
    <property type="entry name" value="4FE4S_WBL"/>
</dbReference>
<comment type="cofactor">
    <cofactor evidence="12">
        <name>[4Fe-4S] cluster</name>
        <dbReference type="ChEBI" id="CHEBI:49883"/>
    </cofactor>
    <text evidence="12">Binds 1 [4Fe-4S] cluster per subunit. Following nitrosylation of the [4Fe-4S] cluster binds 1 [4Fe-8(NO)] cluster per subunit.</text>
</comment>
<keyword evidence="15" id="KW-1185">Reference proteome</keyword>
<feature type="binding site" evidence="12">
    <location>
        <position position="61"/>
    </location>
    <ligand>
        <name>[4Fe-4S] cluster</name>
        <dbReference type="ChEBI" id="CHEBI:49883"/>
    </ligand>
</feature>
<evidence type="ECO:0000256" key="12">
    <source>
        <dbReference type="HAMAP-Rule" id="MF_01479"/>
    </source>
</evidence>
<dbReference type="EMBL" id="BIFH01000029">
    <property type="protein sequence ID" value="GCD98838.1"/>
    <property type="molecule type" value="Genomic_DNA"/>
</dbReference>
<comment type="subcellular location">
    <subcellularLocation>
        <location evidence="1 12">Cytoplasm</location>
    </subcellularLocation>
</comment>
<dbReference type="Pfam" id="PF02467">
    <property type="entry name" value="Whib"/>
    <property type="match status" value="1"/>
</dbReference>
<dbReference type="AlphaFoldDB" id="A0A401YW38"/>
<keyword evidence="11 12" id="KW-0804">Transcription</keyword>
<sequence>MGTTRIAIPTPPRYGWQEDASCRGLDAGLFFGDDQERPGERRARERVAKKVCISCPVRLRCHEHAMSVPERRGVWAGLGETERAALLREQEQEQGHDREETTTAA</sequence>
<keyword evidence="6 12" id="KW-0408">Iron</keyword>
<dbReference type="GO" id="GO:0051539">
    <property type="term" value="F:4 iron, 4 sulfur cluster binding"/>
    <property type="evidence" value="ECO:0007669"/>
    <property type="project" value="UniProtKB-UniRule"/>
</dbReference>
<evidence type="ECO:0000256" key="5">
    <source>
        <dbReference type="ARBA" id="ARBA00022723"/>
    </source>
</evidence>
<evidence type="ECO:0000256" key="7">
    <source>
        <dbReference type="ARBA" id="ARBA00023014"/>
    </source>
</evidence>
<dbReference type="Proteomes" id="UP000286931">
    <property type="component" value="Unassembled WGS sequence"/>
</dbReference>
<feature type="binding site" evidence="12">
    <location>
        <position position="55"/>
    </location>
    <ligand>
        <name>[4Fe-4S] cluster</name>
        <dbReference type="ChEBI" id="CHEBI:49883"/>
    </ligand>
</feature>
<dbReference type="GO" id="GO:0047134">
    <property type="term" value="F:protein-disulfide reductase [NAD(P)H] activity"/>
    <property type="evidence" value="ECO:0007669"/>
    <property type="project" value="TreeGrafter"/>
</dbReference>
<feature type="domain" description="4Fe-4S Wbl-type" evidence="13">
    <location>
        <begin position="21"/>
        <end position="85"/>
    </location>
</feature>
<dbReference type="GO" id="GO:0005737">
    <property type="term" value="C:cytoplasm"/>
    <property type="evidence" value="ECO:0007669"/>
    <property type="project" value="UniProtKB-SubCell"/>
</dbReference>
<keyword evidence="3 12" id="KW-0004">4Fe-4S</keyword>
<evidence type="ECO:0000313" key="14">
    <source>
        <dbReference type="EMBL" id="GCD98838.1"/>
    </source>
</evidence>
<dbReference type="GO" id="GO:0035731">
    <property type="term" value="F:dinitrosyl-iron complex binding"/>
    <property type="evidence" value="ECO:0007669"/>
    <property type="project" value="UniProtKB-UniRule"/>
</dbReference>
<reference evidence="14 15" key="1">
    <citation type="submission" date="2018-12" db="EMBL/GenBank/DDBJ databases">
        <title>Draft genome sequence of Embleya hyalina NBRC 13850T.</title>
        <authorList>
            <person name="Komaki H."/>
            <person name="Hosoyama A."/>
            <person name="Kimura A."/>
            <person name="Ichikawa N."/>
            <person name="Tamura T."/>
        </authorList>
    </citation>
    <scope>NUCLEOTIDE SEQUENCE [LARGE SCALE GENOMIC DNA]</scope>
    <source>
        <strain evidence="14 15">NBRC 13850</strain>
    </source>
</reference>
<keyword evidence="9 12" id="KW-0238">DNA-binding</keyword>